<keyword evidence="9" id="KW-0472">Membrane</keyword>
<dbReference type="InterPro" id="IPR038578">
    <property type="entry name" value="GT29-like_sf"/>
</dbReference>
<evidence type="ECO:0000256" key="11">
    <source>
        <dbReference type="ARBA" id="ARBA00023180"/>
    </source>
</evidence>
<evidence type="ECO:0000256" key="7">
    <source>
        <dbReference type="ARBA" id="ARBA00022989"/>
    </source>
</evidence>
<comment type="catalytic activity">
    <reaction evidence="12">
        <text>a beta-D-galactoside + CMP-N-acetyl-beta-neuraminate = an N-acetyl-alpha-neuraminyl-(2-&gt;6)-beta-D-galactosyl derivative + CMP + H(+)</text>
        <dbReference type="Rhea" id="RHEA:52104"/>
        <dbReference type="ChEBI" id="CHEBI:15378"/>
        <dbReference type="ChEBI" id="CHEBI:28034"/>
        <dbReference type="ChEBI" id="CHEBI:57812"/>
        <dbReference type="ChEBI" id="CHEBI:60377"/>
        <dbReference type="ChEBI" id="CHEBI:136398"/>
        <dbReference type="EC" id="2.4.3.1"/>
    </reaction>
</comment>
<evidence type="ECO:0000256" key="8">
    <source>
        <dbReference type="ARBA" id="ARBA00023034"/>
    </source>
</evidence>
<feature type="region of interest" description="Disordered" evidence="14">
    <location>
        <begin position="370"/>
        <end position="394"/>
    </location>
</feature>
<dbReference type="GO" id="GO:0032580">
    <property type="term" value="C:Golgi cisterna membrane"/>
    <property type="evidence" value="ECO:0007669"/>
    <property type="project" value="UniProtKB-SubCell"/>
</dbReference>
<dbReference type="Proteomes" id="UP000751190">
    <property type="component" value="Unassembled WGS sequence"/>
</dbReference>
<keyword evidence="8" id="KW-0333">Golgi apparatus</keyword>
<dbReference type="EMBL" id="JAGTXO010000009">
    <property type="protein sequence ID" value="KAG8466087.1"/>
    <property type="molecule type" value="Genomic_DNA"/>
</dbReference>
<evidence type="ECO:0000256" key="9">
    <source>
        <dbReference type="ARBA" id="ARBA00023136"/>
    </source>
</evidence>
<feature type="compositionally biased region" description="Gly residues" evidence="14">
    <location>
        <begin position="378"/>
        <end position="388"/>
    </location>
</feature>
<name>A0A8J6C938_DIALT</name>
<dbReference type="InterPro" id="IPR001675">
    <property type="entry name" value="Glyco_trans_29"/>
</dbReference>
<dbReference type="PANTHER" id="PTHR46059:SF2">
    <property type="entry name" value="BETA-GALACTOSIDE ALPHA-2,6-SIALYLTRANSFERASE 1"/>
    <property type="match status" value="1"/>
</dbReference>
<evidence type="ECO:0000256" key="4">
    <source>
        <dbReference type="ARBA" id="ARBA00022679"/>
    </source>
</evidence>
<evidence type="ECO:0000256" key="3">
    <source>
        <dbReference type="ARBA" id="ARBA00022676"/>
    </source>
</evidence>
<accession>A0A8J6C938</accession>
<evidence type="ECO:0000256" key="10">
    <source>
        <dbReference type="ARBA" id="ARBA00023157"/>
    </source>
</evidence>
<evidence type="ECO:0000256" key="14">
    <source>
        <dbReference type="SAM" id="MobiDB-lite"/>
    </source>
</evidence>
<organism evidence="15 16">
    <name type="scientific">Diacronema lutheri</name>
    <name type="common">Unicellular marine alga</name>
    <name type="synonym">Monochrysis lutheri</name>
    <dbReference type="NCBI Taxonomy" id="2081491"/>
    <lineage>
        <taxon>Eukaryota</taxon>
        <taxon>Haptista</taxon>
        <taxon>Haptophyta</taxon>
        <taxon>Pavlovophyceae</taxon>
        <taxon>Pavlovales</taxon>
        <taxon>Pavlovaceae</taxon>
        <taxon>Diacronema</taxon>
    </lineage>
</organism>
<dbReference type="PANTHER" id="PTHR46059">
    <property type="entry name" value="BETA-GALACTOSIDE ALPHA-2,6-SIALYLTRANSFERASE"/>
    <property type="match status" value="1"/>
</dbReference>
<keyword evidence="3" id="KW-0328">Glycosyltransferase</keyword>
<evidence type="ECO:0000313" key="16">
    <source>
        <dbReference type="Proteomes" id="UP000751190"/>
    </source>
</evidence>
<evidence type="ECO:0000256" key="13">
    <source>
        <dbReference type="ARBA" id="ARBA00034329"/>
    </source>
</evidence>
<dbReference type="Gene3D" id="3.90.1480.20">
    <property type="entry name" value="Glycosyl transferase family 29"/>
    <property type="match status" value="1"/>
</dbReference>
<proteinExistence type="inferred from homology"/>
<dbReference type="GO" id="GO:0097503">
    <property type="term" value="P:sialylation"/>
    <property type="evidence" value="ECO:0007669"/>
    <property type="project" value="TreeGrafter"/>
</dbReference>
<comment type="caution">
    <text evidence="15">The sequence shown here is derived from an EMBL/GenBank/DDBJ whole genome shotgun (WGS) entry which is preliminary data.</text>
</comment>
<keyword evidence="16" id="KW-1185">Reference proteome</keyword>
<dbReference type="GO" id="GO:0003835">
    <property type="term" value="F:beta-galactoside alpha-2,6-sialyltransferase activity"/>
    <property type="evidence" value="ECO:0007669"/>
    <property type="project" value="UniProtKB-EC"/>
</dbReference>
<evidence type="ECO:0000313" key="15">
    <source>
        <dbReference type="EMBL" id="KAG8466087.1"/>
    </source>
</evidence>
<keyword evidence="11" id="KW-0325">Glycoprotein</keyword>
<keyword evidence="6" id="KW-0735">Signal-anchor</keyword>
<gene>
    <name evidence="15" type="ORF">KFE25_005657</name>
</gene>
<dbReference type="Pfam" id="PF00777">
    <property type="entry name" value="Glyco_transf_29"/>
    <property type="match status" value="1"/>
</dbReference>
<evidence type="ECO:0000256" key="1">
    <source>
        <dbReference type="ARBA" id="ARBA00004447"/>
    </source>
</evidence>
<sequence length="394" mass="41825">MGVRRALVALGLACAAQRGARARALAECLNASRRLFSDAAQLRARDVRRARAPRAPPRLVGAFDVLEGDAAGCAARVRVNAQYALSKGIQGRASPDVHLDACAWASALRHVRRLPSVLWNGTTPRANSAEWAAAVRAHDRSARGGALDVAVRAYVAYAARAASAGVATPAVAAIGRPRRYGTCAVVGGAPSISAGRRGVEIDAHDAVFRFNDHPAGGRFAPMTGRRTTVRILNAMWAGRQLPPDARAGGDRGGAGGLYVQVCKRETTFEYALRAPLRRVLVEPELLRTFYALFGTGGLTGALGVWLALGWCTSVSLYGFSSPCELGGKYRHYSSALRRRRAYSERVQVNTVKVSLWAHALRCAKLVRWAPSASDGDDGCGAGRDGGNETGDVLV</sequence>
<protein>
    <recommendedName>
        <fullName evidence="13">beta-galactoside alpha-(2,6)-sialyltransferase</fullName>
        <ecNumber evidence="13">2.4.3.1</ecNumber>
    </recommendedName>
</protein>
<keyword evidence="4" id="KW-0808">Transferase</keyword>
<reference evidence="15" key="1">
    <citation type="submission" date="2021-05" db="EMBL/GenBank/DDBJ databases">
        <title>The genome of the haptophyte Pavlova lutheri (Diacronema luteri, Pavlovales) - a model for lipid biosynthesis in eukaryotic algae.</title>
        <authorList>
            <person name="Hulatt C.J."/>
            <person name="Posewitz M.C."/>
        </authorList>
    </citation>
    <scope>NUCLEOTIDE SEQUENCE</scope>
    <source>
        <strain evidence="15">NIVA-4/92</strain>
    </source>
</reference>
<evidence type="ECO:0000256" key="2">
    <source>
        <dbReference type="ARBA" id="ARBA00006003"/>
    </source>
</evidence>
<keyword evidence="10" id="KW-1015">Disulfide bond</keyword>
<comment type="similarity">
    <text evidence="2">Belongs to the glycosyltransferase 29 family.</text>
</comment>
<dbReference type="AlphaFoldDB" id="A0A8J6C938"/>
<dbReference type="GO" id="GO:0018279">
    <property type="term" value="P:protein N-linked glycosylation via asparagine"/>
    <property type="evidence" value="ECO:0007669"/>
    <property type="project" value="TreeGrafter"/>
</dbReference>
<keyword evidence="7" id="KW-1133">Transmembrane helix</keyword>
<dbReference type="EC" id="2.4.3.1" evidence="13"/>
<keyword evidence="5" id="KW-0812">Transmembrane</keyword>
<evidence type="ECO:0000256" key="6">
    <source>
        <dbReference type="ARBA" id="ARBA00022968"/>
    </source>
</evidence>
<dbReference type="OrthoDB" id="10264956at2759"/>
<comment type="subcellular location">
    <subcellularLocation>
        <location evidence="1">Golgi apparatus</location>
        <location evidence="1">Golgi stack membrane</location>
        <topology evidence="1">Single-pass type II membrane protein</topology>
    </subcellularLocation>
</comment>
<evidence type="ECO:0000256" key="12">
    <source>
        <dbReference type="ARBA" id="ARBA00034249"/>
    </source>
</evidence>
<evidence type="ECO:0000256" key="5">
    <source>
        <dbReference type="ARBA" id="ARBA00022692"/>
    </source>
</evidence>